<dbReference type="Proteomes" id="UP000652231">
    <property type="component" value="Unassembled WGS sequence"/>
</dbReference>
<gene>
    <name evidence="2" type="ORF">GCM10011312_18960</name>
</gene>
<dbReference type="AlphaFoldDB" id="A0A8J2VB90"/>
<evidence type="ECO:0000313" key="3">
    <source>
        <dbReference type="Proteomes" id="UP000652231"/>
    </source>
</evidence>
<comment type="caution">
    <text evidence="2">The sequence shown here is derived from an EMBL/GenBank/DDBJ whole genome shotgun (WGS) entry which is preliminary data.</text>
</comment>
<evidence type="ECO:0000256" key="1">
    <source>
        <dbReference type="SAM" id="Phobius"/>
    </source>
</evidence>
<keyword evidence="1" id="KW-0812">Transmembrane</keyword>
<sequence>MKKELLDKLSNEELEKKIKSATSVLSVTIVLLILYGVYMFYKMFEGTWEIGPQTAIPFLFLAVMLPNWVNIKNMKEELQKRNGTDS</sequence>
<feature type="transmembrane region" description="Helical" evidence="1">
    <location>
        <begin position="21"/>
        <end position="41"/>
    </location>
</feature>
<organism evidence="2 3">
    <name type="scientific">Planktosalinus lacus</name>
    <dbReference type="NCBI Taxonomy" id="1526573"/>
    <lineage>
        <taxon>Bacteria</taxon>
        <taxon>Pseudomonadati</taxon>
        <taxon>Bacteroidota</taxon>
        <taxon>Flavobacteriia</taxon>
        <taxon>Flavobacteriales</taxon>
        <taxon>Flavobacteriaceae</taxon>
        <taxon>Planktosalinus</taxon>
    </lineage>
</organism>
<dbReference type="EMBL" id="BMGK01000007">
    <property type="protein sequence ID" value="GGD95501.1"/>
    <property type="molecule type" value="Genomic_DNA"/>
</dbReference>
<accession>A0A8J2VB90</accession>
<feature type="transmembrane region" description="Helical" evidence="1">
    <location>
        <begin position="53"/>
        <end position="71"/>
    </location>
</feature>
<name>A0A8J2VB90_9FLAO</name>
<proteinExistence type="predicted"/>
<reference evidence="2" key="2">
    <citation type="submission" date="2020-09" db="EMBL/GenBank/DDBJ databases">
        <authorList>
            <person name="Sun Q."/>
            <person name="Zhou Y."/>
        </authorList>
    </citation>
    <scope>NUCLEOTIDE SEQUENCE</scope>
    <source>
        <strain evidence="2">CGMCC 1.12924</strain>
    </source>
</reference>
<protein>
    <recommendedName>
        <fullName evidence="4">Redox-active disulfide protein 2</fullName>
    </recommendedName>
</protein>
<reference evidence="2" key="1">
    <citation type="journal article" date="2014" name="Int. J. Syst. Evol. Microbiol.">
        <title>Complete genome sequence of Corynebacterium casei LMG S-19264T (=DSM 44701T), isolated from a smear-ripened cheese.</title>
        <authorList>
            <consortium name="US DOE Joint Genome Institute (JGI-PGF)"/>
            <person name="Walter F."/>
            <person name="Albersmeier A."/>
            <person name="Kalinowski J."/>
            <person name="Ruckert C."/>
        </authorList>
    </citation>
    <scope>NUCLEOTIDE SEQUENCE</scope>
    <source>
        <strain evidence="2">CGMCC 1.12924</strain>
    </source>
</reference>
<evidence type="ECO:0000313" key="2">
    <source>
        <dbReference type="EMBL" id="GGD95501.1"/>
    </source>
</evidence>
<evidence type="ECO:0008006" key="4">
    <source>
        <dbReference type="Google" id="ProtNLM"/>
    </source>
</evidence>
<dbReference type="RefSeq" id="WP_188441895.1">
    <property type="nucleotide sequence ID" value="NZ_BMGK01000007.1"/>
</dbReference>
<keyword evidence="1" id="KW-0472">Membrane</keyword>
<keyword evidence="3" id="KW-1185">Reference proteome</keyword>
<keyword evidence="1" id="KW-1133">Transmembrane helix</keyword>